<organism evidence="3 4">
    <name type="scientific">Agathobacter ruminis</name>
    <dbReference type="NCBI Taxonomy" id="1712665"/>
    <lineage>
        <taxon>Bacteria</taxon>
        <taxon>Bacillati</taxon>
        <taxon>Bacillota</taxon>
        <taxon>Clostridia</taxon>
        <taxon>Lachnospirales</taxon>
        <taxon>Lachnospiraceae</taxon>
        <taxon>Agathobacter</taxon>
    </lineage>
</organism>
<reference evidence="3 4" key="1">
    <citation type="submission" date="2017-10" db="EMBL/GenBank/DDBJ databases">
        <title>Resolving the taxonomy of Roseburia spp., Eubacterium rectale and Agathobacter spp. through phylogenomic analysis.</title>
        <authorList>
            <person name="Sheridan P.O."/>
            <person name="Walker A.W."/>
            <person name="Duncan S.H."/>
            <person name="Scott K.P."/>
            <person name="Toole P.W.O."/>
            <person name="Luis P."/>
            <person name="Flint H.J."/>
        </authorList>
    </citation>
    <scope>NUCLEOTIDE SEQUENCE [LARGE SCALE GENOMIC DNA]</scope>
    <source>
        <strain evidence="3 4">JK623</strain>
    </source>
</reference>
<dbReference type="EMBL" id="PDYG01000012">
    <property type="protein sequence ID" value="PHU38308.1"/>
    <property type="molecule type" value="Genomic_DNA"/>
</dbReference>
<dbReference type="Proteomes" id="UP000224563">
    <property type="component" value="Unassembled WGS sequence"/>
</dbReference>
<dbReference type="SUPFAM" id="SSF55315">
    <property type="entry name" value="L30e-like"/>
    <property type="match status" value="1"/>
</dbReference>
<evidence type="ECO:0000259" key="2">
    <source>
        <dbReference type="Pfam" id="PF01248"/>
    </source>
</evidence>
<feature type="region of interest" description="Disordered" evidence="1">
    <location>
        <begin position="1"/>
        <end position="22"/>
    </location>
</feature>
<dbReference type="Gene3D" id="3.30.1330.30">
    <property type="match status" value="1"/>
</dbReference>
<accession>A0A2G3E4W1</accession>
<evidence type="ECO:0000313" key="4">
    <source>
        <dbReference type="Proteomes" id="UP000224563"/>
    </source>
</evidence>
<protein>
    <submittedName>
        <fullName evidence="3">50S ribosomal protein L7ae</fullName>
    </submittedName>
</protein>
<dbReference type="Pfam" id="PF01248">
    <property type="entry name" value="Ribosomal_L7Ae"/>
    <property type="match status" value="1"/>
</dbReference>
<dbReference type="InterPro" id="IPR004038">
    <property type="entry name" value="Ribosomal_eL8/eL30/eS12/Gad45"/>
</dbReference>
<gene>
    <name evidence="3" type="ORF">CSX02_03640</name>
</gene>
<feature type="domain" description="Ribosomal protein eL8/eL30/eS12/Gadd45" evidence="2">
    <location>
        <begin position="2"/>
        <end position="82"/>
    </location>
</feature>
<proteinExistence type="predicted"/>
<comment type="caution">
    <text evidence="3">The sequence shown here is derived from an EMBL/GenBank/DDBJ whole genome shotgun (WGS) entry which is preliminary data.</text>
</comment>
<keyword evidence="3" id="KW-0687">Ribonucleoprotein</keyword>
<keyword evidence="4" id="KW-1185">Reference proteome</keyword>
<sequence length="96" mass="10533">MLGLAAKSGNVASGEFSTEQSVKKGKSYLVMVATDASDNTKKNFSDMTEFYEVPFYIYGDKESLGHAIGKEFRASVSINDENFAKAVEKKLKHGQN</sequence>
<dbReference type="GO" id="GO:0005840">
    <property type="term" value="C:ribosome"/>
    <property type="evidence" value="ECO:0007669"/>
    <property type="project" value="UniProtKB-KW"/>
</dbReference>
<keyword evidence="3" id="KW-0689">Ribosomal protein</keyword>
<reference evidence="3 4" key="2">
    <citation type="submission" date="2017-10" db="EMBL/GenBank/DDBJ databases">
        <authorList>
            <person name="Banno H."/>
            <person name="Chua N.-H."/>
        </authorList>
    </citation>
    <scope>NUCLEOTIDE SEQUENCE [LARGE SCALE GENOMIC DNA]</scope>
    <source>
        <strain evidence="3 4">JK623</strain>
    </source>
</reference>
<evidence type="ECO:0000256" key="1">
    <source>
        <dbReference type="SAM" id="MobiDB-lite"/>
    </source>
</evidence>
<dbReference type="AlphaFoldDB" id="A0A2G3E4W1"/>
<name>A0A2G3E4W1_9FIRM</name>
<evidence type="ECO:0000313" key="3">
    <source>
        <dbReference type="EMBL" id="PHU38308.1"/>
    </source>
</evidence>
<dbReference type="InterPro" id="IPR029064">
    <property type="entry name" value="Ribosomal_eL30-like_sf"/>
</dbReference>